<protein>
    <submittedName>
        <fullName evidence="2">Uncharacterized protein</fullName>
    </submittedName>
</protein>
<dbReference type="AlphaFoldDB" id="A0A381NPC3"/>
<dbReference type="EMBL" id="UINC01000500">
    <property type="protein sequence ID" value="SUZ56435.1"/>
    <property type="molecule type" value="Genomic_DNA"/>
</dbReference>
<feature type="compositionally biased region" description="Polar residues" evidence="1">
    <location>
        <begin position="20"/>
        <end position="33"/>
    </location>
</feature>
<name>A0A381NPC3_9ZZZZ</name>
<accession>A0A381NPC3</accession>
<feature type="compositionally biased region" description="Basic residues" evidence="1">
    <location>
        <begin position="1"/>
        <end position="11"/>
    </location>
</feature>
<reference evidence="2" key="1">
    <citation type="submission" date="2018-05" db="EMBL/GenBank/DDBJ databases">
        <authorList>
            <person name="Lanie J.A."/>
            <person name="Ng W.-L."/>
            <person name="Kazmierczak K.M."/>
            <person name="Andrzejewski T.M."/>
            <person name="Davidsen T.M."/>
            <person name="Wayne K.J."/>
            <person name="Tettelin H."/>
            <person name="Glass J.I."/>
            <person name="Rusch D."/>
            <person name="Podicherti R."/>
            <person name="Tsui H.-C.T."/>
            <person name="Winkler M.E."/>
        </authorList>
    </citation>
    <scope>NUCLEOTIDE SEQUENCE</scope>
</reference>
<evidence type="ECO:0000256" key="1">
    <source>
        <dbReference type="SAM" id="MobiDB-lite"/>
    </source>
</evidence>
<sequence length="33" mass="3617">MHQPLLKKTRSHLNSGAGFRNTSNINSNMTCAS</sequence>
<organism evidence="2">
    <name type="scientific">marine metagenome</name>
    <dbReference type="NCBI Taxonomy" id="408172"/>
    <lineage>
        <taxon>unclassified sequences</taxon>
        <taxon>metagenomes</taxon>
        <taxon>ecological metagenomes</taxon>
    </lineage>
</organism>
<evidence type="ECO:0000313" key="2">
    <source>
        <dbReference type="EMBL" id="SUZ56435.1"/>
    </source>
</evidence>
<proteinExistence type="predicted"/>
<feature type="region of interest" description="Disordered" evidence="1">
    <location>
        <begin position="1"/>
        <end position="33"/>
    </location>
</feature>
<gene>
    <name evidence="2" type="ORF">METZ01_LOCUS9289</name>
</gene>